<evidence type="ECO:0000256" key="2">
    <source>
        <dbReference type="ARBA" id="ARBA00022692"/>
    </source>
</evidence>
<keyword evidence="4 5" id="KW-0472">Membrane</keyword>
<reference evidence="6 9" key="3">
    <citation type="submission" date="2020-11" db="EMBL/GenBank/DDBJ databases">
        <authorList>
            <consortium name="Pathogen Informatics"/>
        </authorList>
    </citation>
    <scope>NUCLEOTIDE SEQUENCE [LARGE SCALE GENOMIC DNA]</scope>
    <source>
        <strain evidence="6 9">NCTC12218</strain>
    </source>
</reference>
<evidence type="ECO:0000313" key="9">
    <source>
        <dbReference type="Proteomes" id="UP000264146"/>
    </source>
</evidence>
<evidence type="ECO:0000313" key="10">
    <source>
        <dbReference type="Proteomes" id="UP000572988"/>
    </source>
</evidence>
<name>A0A7Z7QPC2_STASC</name>
<dbReference type="RefSeq" id="WP_016425416.1">
    <property type="nucleotide sequence ID" value="NZ_CABKRV010000001.1"/>
</dbReference>
<keyword evidence="3 5" id="KW-1133">Transmembrane helix</keyword>
<evidence type="ECO:0000313" key="7">
    <source>
        <dbReference type="EMBL" id="NHA34995.1"/>
    </source>
</evidence>
<dbReference type="EMBL" id="POVK01000048">
    <property type="protein sequence ID" value="NHA34995.1"/>
    <property type="molecule type" value="Genomic_DNA"/>
</dbReference>
<accession>A0A7Z7QPC2</accession>
<feature type="transmembrane region" description="Helical" evidence="5">
    <location>
        <begin position="70"/>
        <end position="92"/>
    </location>
</feature>
<protein>
    <recommendedName>
        <fullName evidence="11">DUF4870 domain-containing protein</fullName>
    </recommendedName>
</protein>
<dbReference type="GeneID" id="93789764"/>
<dbReference type="Proteomes" id="UP000572988">
    <property type="component" value="Unassembled WGS sequence"/>
</dbReference>
<evidence type="ECO:0000256" key="1">
    <source>
        <dbReference type="ARBA" id="ARBA00004141"/>
    </source>
</evidence>
<dbReference type="Proteomes" id="UP000264146">
    <property type="component" value="Chromosome"/>
</dbReference>
<evidence type="ECO:0000313" key="6">
    <source>
        <dbReference type="EMBL" id="CAD7359409.1"/>
    </source>
</evidence>
<sequence>MTTPTEKLLASLSYFSVFFAPILFPVIVWIAAGPPVSTHAKKALLYHILPWILILIAVICFGLTQSYNHTAAAVLFILGILTALGSVFYLIYNLYCGVKVLVTDE</sequence>
<evidence type="ECO:0000256" key="5">
    <source>
        <dbReference type="SAM" id="Phobius"/>
    </source>
</evidence>
<organism evidence="8">
    <name type="scientific">Staphylococcus schleiferi</name>
    <dbReference type="NCBI Taxonomy" id="1295"/>
    <lineage>
        <taxon>Bacteria</taxon>
        <taxon>Bacillati</taxon>
        <taxon>Bacillota</taxon>
        <taxon>Bacilli</taxon>
        <taxon>Bacillales</taxon>
        <taxon>Staphylococcaceae</taxon>
        <taxon>Staphylococcus</taxon>
    </lineage>
</organism>
<dbReference type="InterPro" id="IPR019109">
    <property type="entry name" value="MamF_MmsF"/>
</dbReference>
<dbReference type="EMBL" id="UHEF01000001">
    <property type="protein sequence ID" value="SUM88291.1"/>
    <property type="molecule type" value="Genomic_DNA"/>
</dbReference>
<comment type="subcellular location">
    <subcellularLocation>
        <location evidence="1">Membrane</location>
        <topology evidence="1">Multi-pass membrane protein</topology>
    </subcellularLocation>
</comment>
<dbReference type="AlphaFoldDB" id="A0A7Z7QPC2"/>
<reference evidence="8" key="2">
    <citation type="submission" date="2018-06" db="EMBL/GenBank/DDBJ databases">
        <authorList>
            <consortium name="Pathogen Informatics"/>
            <person name="Doyle S."/>
        </authorList>
    </citation>
    <scope>NUCLEOTIDE SEQUENCE [LARGE SCALE GENOMIC DNA]</scope>
    <source>
        <strain evidence="8">NCTC12218</strain>
    </source>
</reference>
<dbReference type="EMBL" id="LR962863">
    <property type="protein sequence ID" value="CAD7359409.1"/>
    <property type="molecule type" value="Genomic_DNA"/>
</dbReference>
<feature type="transmembrane region" description="Helical" evidence="5">
    <location>
        <begin position="44"/>
        <end position="64"/>
    </location>
</feature>
<dbReference type="Pfam" id="PF09685">
    <property type="entry name" value="MamF_MmsF"/>
    <property type="match status" value="1"/>
</dbReference>
<proteinExistence type="predicted"/>
<reference evidence="7 10" key="1">
    <citation type="submission" date="2018-01" db="EMBL/GenBank/DDBJ databases">
        <title>Complete genome sequence of Staphylococcus Scheliferi isolated from human.</title>
        <authorList>
            <person name="Abouelkhair M.A."/>
            <person name="Bemis D.A."/>
            <person name="Kania S.A."/>
        </authorList>
    </citation>
    <scope>NUCLEOTIDE SEQUENCE [LARGE SCALE GENOMIC DNA]</scope>
    <source>
        <strain evidence="7 10">ATCC 43808</strain>
    </source>
</reference>
<evidence type="ECO:0000256" key="4">
    <source>
        <dbReference type="ARBA" id="ARBA00023136"/>
    </source>
</evidence>
<evidence type="ECO:0000313" key="8">
    <source>
        <dbReference type="EMBL" id="SUM88291.1"/>
    </source>
</evidence>
<gene>
    <name evidence="7" type="ORF">C1O36_11025</name>
    <name evidence="8" type="ORF">NCTC12218_01054</name>
</gene>
<evidence type="ECO:0000256" key="3">
    <source>
        <dbReference type="ARBA" id="ARBA00022989"/>
    </source>
</evidence>
<feature type="transmembrane region" description="Helical" evidence="5">
    <location>
        <begin position="12"/>
        <end position="32"/>
    </location>
</feature>
<keyword evidence="10" id="KW-1185">Reference proteome</keyword>
<evidence type="ECO:0008006" key="11">
    <source>
        <dbReference type="Google" id="ProtNLM"/>
    </source>
</evidence>
<keyword evidence="2 5" id="KW-0812">Transmembrane</keyword>